<protein>
    <recommendedName>
        <fullName evidence="8">Radical SAM core domain-containing protein</fullName>
    </recommendedName>
</protein>
<feature type="domain" description="Radical SAM core" evidence="8">
    <location>
        <begin position="19"/>
        <end position="196"/>
    </location>
</feature>
<dbReference type="Gene3D" id="3.20.20.70">
    <property type="entry name" value="Aldolase class I"/>
    <property type="match status" value="1"/>
</dbReference>
<dbReference type="EMBL" id="LAZR01023299">
    <property type="protein sequence ID" value="KKL78984.1"/>
    <property type="molecule type" value="Genomic_DNA"/>
</dbReference>
<evidence type="ECO:0000256" key="4">
    <source>
        <dbReference type="ARBA" id="ARBA00022842"/>
    </source>
</evidence>
<evidence type="ECO:0000256" key="7">
    <source>
        <dbReference type="ARBA" id="ARBA00023239"/>
    </source>
</evidence>
<evidence type="ECO:0000256" key="3">
    <source>
        <dbReference type="ARBA" id="ARBA00022723"/>
    </source>
</evidence>
<keyword evidence="7" id="KW-0456">Lyase</keyword>
<dbReference type="PIRSF" id="PIRSF000370">
    <property type="entry name" value="QueE"/>
    <property type="match status" value="1"/>
</dbReference>
<evidence type="ECO:0000313" key="9">
    <source>
        <dbReference type="EMBL" id="KKL78984.1"/>
    </source>
</evidence>
<keyword evidence="5" id="KW-0408">Iron</keyword>
<proteinExistence type="inferred from homology"/>
<organism evidence="9">
    <name type="scientific">marine sediment metagenome</name>
    <dbReference type="NCBI Taxonomy" id="412755"/>
    <lineage>
        <taxon>unclassified sequences</taxon>
        <taxon>metagenomes</taxon>
        <taxon>ecological metagenomes</taxon>
    </lineage>
</organism>
<dbReference type="InterPro" id="IPR007197">
    <property type="entry name" value="rSAM"/>
</dbReference>
<sequence>MIKILVNEIFESIQGEGKYAGYPMLFIRLSGCTRKCDFCDTKYHTEGKKVAIRDVVARIHESKVGIVCWTGGEPGQQVEEMSEVIFRTKGKKHHLETNGDLVIDWSDFEYVCFSPKDEVACKNIKKNYNGNNMDIKVVTDLKLNRELIPYATLLMSLTVVEPNPDANNFIRQKVWDYCSKHNIRYSPRLHVEIWGTKRGI</sequence>
<dbReference type="Pfam" id="PF04055">
    <property type="entry name" value="Radical_SAM"/>
    <property type="match status" value="1"/>
</dbReference>
<dbReference type="GO" id="GO:0016829">
    <property type="term" value="F:lyase activity"/>
    <property type="evidence" value="ECO:0007669"/>
    <property type="project" value="UniProtKB-KW"/>
</dbReference>
<dbReference type="GO" id="GO:0051539">
    <property type="term" value="F:4 iron, 4 sulfur cluster binding"/>
    <property type="evidence" value="ECO:0007669"/>
    <property type="project" value="UniProtKB-KW"/>
</dbReference>
<dbReference type="InterPro" id="IPR024924">
    <property type="entry name" value="7-CO-7-deazaguanine_synth-like"/>
</dbReference>
<evidence type="ECO:0000259" key="8">
    <source>
        <dbReference type="PROSITE" id="PS51918"/>
    </source>
</evidence>
<keyword evidence="6" id="KW-0411">Iron-sulfur</keyword>
<gene>
    <name evidence="9" type="ORF">LCGC14_2019390</name>
</gene>
<dbReference type="InterPro" id="IPR013785">
    <property type="entry name" value="Aldolase_TIM"/>
</dbReference>
<evidence type="ECO:0000256" key="1">
    <source>
        <dbReference type="ARBA" id="ARBA00022485"/>
    </source>
</evidence>
<evidence type="ECO:0000256" key="2">
    <source>
        <dbReference type="ARBA" id="ARBA00022691"/>
    </source>
</evidence>
<dbReference type="InterPro" id="IPR058240">
    <property type="entry name" value="rSAM_sf"/>
</dbReference>
<keyword evidence="3" id="KW-0479">Metal-binding</keyword>
<evidence type="ECO:0000256" key="6">
    <source>
        <dbReference type="ARBA" id="ARBA00023014"/>
    </source>
</evidence>
<dbReference type="PANTHER" id="PTHR42836:SF1">
    <property type="entry name" value="7-CARBOXY-7-DEAZAGUANINE SYNTHASE"/>
    <property type="match status" value="1"/>
</dbReference>
<name>A0A0F9EY85_9ZZZZ</name>
<keyword evidence="4" id="KW-0460">Magnesium</keyword>
<dbReference type="PROSITE" id="PS51918">
    <property type="entry name" value="RADICAL_SAM"/>
    <property type="match status" value="1"/>
</dbReference>
<dbReference type="PANTHER" id="PTHR42836">
    <property type="entry name" value="7-CARBOXY-7-DEAZAGUANINE SYNTHASE"/>
    <property type="match status" value="1"/>
</dbReference>
<dbReference type="SUPFAM" id="SSF102114">
    <property type="entry name" value="Radical SAM enzymes"/>
    <property type="match status" value="1"/>
</dbReference>
<dbReference type="GO" id="GO:0046872">
    <property type="term" value="F:metal ion binding"/>
    <property type="evidence" value="ECO:0007669"/>
    <property type="project" value="UniProtKB-KW"/>
</dbReference>
<evidence type="ECO:0000256" key="5">
    <source>
        <dbReference type="ARBA" id="ARBA00023004"/>
    </source>
</evidence>
<dbReference type="AlphaFoldDB" id="A0A0F9EY85"/>
<keyword evidence="1" id="KW-0004">4Fe-4S</keyword>
<dbReference type="SFLD" id="SFLDS00029">
    <property type="entry name" value="Radical_SAM"/>
    <property type="match status" value="1"/>
</dbReference>
<comment type="caution">
    <text evidence="9">The sequence shown here is derived from an EMBL/GenBank/DDBJ whole genome shotgun (WGS) entry which is preliminary data.</text>
</comment>
<keyword evidence="2" id="KW-0949">S-adenosyl-L-methionine</keyword>
<accession>A0A0F9EY85</accession>
<reference evidence="9" key="1">
    <citation type="journal article" date="2015" name="Nature">
        <title>Complex archaea that bridge the gap between prokaryotes and eukaryotes.</title>
        <authorList>
            <person name="Spang A."/>
            <person name="Saw J.H."/>
            <person name="Jorgensen S.L."/>
            <person name="Zaremba-Niedzwiedzka K."/>
            <person name="Martijn J."/>
            <person name="Lind A.E."/>
            <person name="van Eijk R."/>
            <person name="Schleper C."/>
            <person name="Guy L."/>
            <person name="Ettema T.J."/>
        </authorList>
    </citation>
    <scope>NUCLEOTIDE SEQUENCE</scope>
</reference>
<dbReference type="HAMAP" id="MF_00917">
    <property type="entry name" value="QueE"/>
    <property type="match status" value="1"/>
</dbReference>